<sequence>MKNNLENNKFVKLTLDSLLVVFLVSVIILPVSSLGIGGVEKPGSEVSGDVLPSSTIRVEEGVVPLEIDRYMDEIPAGLLTDTPETTSSSTSSNLTDQELLEDMFAGN</sequence>
<evidence type="ECO:0000313" key="3">
    <source>
        <dbReference type="Proteomes" id="UP000034163"/>
    </source>
</evidence>
<comment type="caution">
    <text evidence="2">The sequence shown here is derived from an EMBL/GenBank/DDBJ whole genome shotgun (WGS) entry which is preliminary data.</text>
</comment>
<organism evidence="2 3">
    <name type="scientific">candidate division WWE3 bacterium GW2011_GWB1_41_6</name>
    <dbReference type="NCBI Taxonomy" id="1619112"/>
    <lineage>
        <taxon>Bacteria</taxon>
        <taxon>Katanobacteria</taxon>
    </lineage>
</organism>
<evidence type="ECO:0000313" key="2">
    <source>
        <dbReference type="EMBL" id="KKS14460.1"/>
    </source>
</evidence>
<dbReference type="AlphaFoldDB" id="A0A0G0WNU2"/>
<name>A0A0G0WNU2_UNCKA</name>
<proteinExistence type="predicted"/>
<dbReference type="EMBL" id="LCBS01000045">
    <property type="protein sequence ID" value="KKS14460.1"/>
    <property type="molecule type" value="Genomic_DNA"/>
</dbReference>
<gene>
    <name evidence="2" type="ORF">UU72_C0045G0005</name>
</gene>
<accession>A0A0G0WNU2</accession>
<evidence type="ECO:0000256" key="1">
    <source>
        <dbReference type="SAM" id="MobiDB-lite"/>
    </source>
</evidence>
<feature type="compositionally biased region" description="Low complexity" evidence="1">
    <location>
        <begin position="78"/>
        <end position="95"/>
    </location>
</feature>
<reference evidence="2 3" key="1">
    <citation type="journal article" date="2015" name="Nature">
        <title>rRNA introns, odd ribosomes, and small enigmatic genomes across a large radiation of phyla.</title>
        <authorList>
            <person name="Brown C.T."/>
            <person name="Hug L.A."/>
            <person name="Thomas B.C."/>
            <person name="Sharon I."/>
            <person name="Castelle C.J."/>
            <person name="Singh A."/>
            <person name="Wilkins M.J."/>
            <person name="Williams K.H."/>
            <person name="Banfield J.F."/>
        </authorList>
    </citation>
    <scope>NUCLEOTIDE SEQUENCE [LARGE SCALE GENOMIC DNA]</scope>
</reference>
<protein>
    <submittedName>
        <fullName evidence="2">Uncharacterized protein</fullName>
    </submittedName>
</protein>
<feature type="region of interest" description="Disordered" evidence="1">
    <location>
        <begin position="77"/>
        <end position="107"/>
    </location>
</feature>
<dbReference type="Proteomes" id="UP000034163">
    <property type="component" value="Unassembled WGS sequence"/>
</dbReference>